<proteinExistence type="predicted"/>
<dbReference type="OrthoDB" id="2938007at2"/>
<dbReference type="Pfam" id="PF17334">
    <property type="entry name" value="CsgA"/>
    <property type="match status" value="1"/>
</dbReference>
<dbReference type="EMBL" id="VLKZ01000002">
    <property type="protein sequence ID" value="TWI59178.1"/>
    <property type="molecule type" value="Genomic_DNA"/>
</dbReference>
<reference evidence="1 2" key="1">
    <citation type="journal article" date="2015" name="Stand. Genomic Sci.">
        <title>Genomic Encyclopedia of Bacterial and Archaeal Type Strains, Phase III: the genomes of soil and plant-associated and newly described type strains.</title>
        <authorList>
            <person name="Whitman W.B."/>
            <person name="Woyke T."/>
            <person name="Klenk H.P."/>
            <person name="Zhou Y."/>
            <person name="Lilburn T.G."/>
            <person name="Beck B.J."/>
            <person name="De Vos P."/>
            <person name="Vandamme P."/>
            <person name="Eisen J.A."/>
            <person name="Garrity G."/>
            <person name="Hugenholtz P."/>
            <person name="Kyrpides N.C."/>
        </authorList>
    </citation>
    <scope>NUCLEOTIDE SEQUENCE [LARGE SCALE GENOMIC DNA]</scope>
    <source>
        <strain evidence="1 2">CGMCC 1.10116</strain>
    </source>
</reference>
<dbReference type="Proteomes" id="UP000315711">
    <property type="component" value="Unassembled WGS sequence"/>
</dbReference>
<dbReference type="AlphaFoldDB" id="A0A562QQY9"/>
<keyword evidence="2" id="KW-1185">Reference proteome</keyword>
<comment type="caution">
    <text evidence="1">The sequence shown here is derived from an EMBL/GenBank/DDBJ whole genome shotgun (WGS) entry which is preliminary data.</text>
</comment>
<gene>
    <name evidence="1" type="ORF">IQ10_00891</name>
</gene>
<sequence>MDQQLAYVRESLSNHIDDHQICANIYKKLESRSYNNEEEFVRDLTENETAILNLVLRYEMDYARFEQDDNRVAQLNSIYEQLLL</sequence>
<evidence type="ECO:0008006" key="3">
    <source>
        <dbReference type="Google" id="ProtNLM"/>
    </source>
</evidence>
<organism evidence="1 2">
    <name type="scientific">Halalkalibacter nanhaiisediminis</name>
    <dbReference type="NCBI Taxonomy" id="688079"/>
    <lineage>
        <taxon>Bacteria</taxon>
        <taxon>Bacillati</taxon>
        <taxon>Bacillota</taxon>
        <taxon>Bacilli</taxon>
        <taxon>Bacillales</taxon>
        <taxon>Bacillaceae</taxon>
        <taxon>Halalkalibacter</taxon>
    </lineage>
</organism>
<evidence type="ECO:0000313" key="2">
    <source>
        <dbReference type="Proteomes" id="UP000315711"/>
    </source>
</evidence>
<name>A0A562QQY9_9BACI</name>
<dbReference type="InterPro" id="IPR020255">
    <property type="entry name" value="CsgA"/>
</dbReference>
<evidence type="ECO:0000313" key="1">
    <source>
        <dbReference type="EMBL" id="TWI59178.1"/>
    </source>
</evidence>
<accession>A0A562QQY9</accession>
<protein>
    <recommendedName>
        <fullName evidence="3">Sporulation protein</fullName>
    </recommendedName>
</protein>
<dbReference type="RefSeq" id="WP_144449254.1">
    <property type="nucleotide sequence ID" value="NZ_VLKZ01000002.1"/>
</dbReference>